<dbReference type="AlphaFoldDB" id="A0A2Y9BPC9"/>
<accession>A0A2Y9BPC9</accession>
<feature type="coiled-coil region" evidence="1">
    <location>
        <begin position="84"/>
        <end position="118"/>
    </location>
</feature>
<evidence type="ECO:0000313" key="2">
    <source>
        <dbReference type="EMBL" id="PWJ22598.1"/>
    </source>
</evidence>
<protein>
    <recommendedName>
        <fullName evidence="4">Transposase</fullName>
    </recommendedName>
</protein>
<comment type="caution">
    <text evidence="2">The sequence shown here is derived from an EMBL/GenBank/DDBJ whole genome shotgun (WGS) entry which is preliminary data.</text>
</comment>
<keyword evidence="3" id="KW-1185">Reference proteome</keyword>
<name>A0A2Y9BPC9_9FIRM</name>
<organism evidence="2 3">
    <name type="scientific">Faecalicatena orotica</name>
    <dbReference type="NCBI Taxonomy" id="1544"/>
    <lineage>
        <taxon>Bacteria</taxon>
        <taxon>Bacillati</taxon>
        <taxon>Bacillota</taxon>
        <taxon>Clostridia</taxon>
        <taxon>Lachnospirales</taxon>
        <taxon>Lachnospiraceae</taxon>
        <taxon>Faecalicatena</taxon>
    </lineage>
</organism>
<dbReference type="Pfam" id="PF19776">
    <property type="entry name" value="DUF6262"/>
    <property type="match status" value="1"/>
</dbReference>
<sequence length="130" mass="15051">MKNMSKYDKMLEQNRKRSEAKVETALHAVQDMVMEQEKITVPELMRKTGFSRGFFYKNPIVRKAIDNAMEQQVGMVNPKRKILDQAMDSRIELLQQQIAKLKAENSSLKSENLKLNKALGKKDLNIIKNL</sequence>
<dbReference type="EMBL" id="QGDL01000018">
    <property type="protein sequence ID" value="PWJ22598.1"/>
    <property type="molecule type" value="Genomic_DNA"/>
</dbReference>
<dbReference type="InterPro" id="IPR046229">
    <property type="entry name" value="TnpC-like"/>
</dbReference>
<reference evidence="2 3" key="1">
    <citation type="submission" date="2018-05" db="EMBL/GenBank/DDBJ databases">
        <title>The Hungate 1000. A catalogue of reference genomes from the rumen microbiome.</title>
        <authorList>
            <person name="Kelly W."/>
        </authorList>
    </citation>
    <scope>NUCLEOTIDE SEQUENCE [LARGE SCALE GENOMIC DNA]</scope>
    <source>
        <strain evidence="2 3">NLAE-zl-C242</strain>
    </source>
</reference>
<keyword evidence="1" id="KW-0175">Coiled coil</keyword>
<proteinExistence type="predicted"/>
<evidence type="ECO:0008006" key="4">
    <source>
        <dbReference type="Google" id="ProtNLM"/>
    </source>
</evidence>
<dbReference type="Proteomes" id="UP000245845">
    <property type="component" value="Unassembled WGS sequence"/>
</dbReference>
<evidence type="ECO:0000313" key="3">
    <source>
        <dbReference type="Proteomes" id="UP000245845"/>
    </source>
</evidence>
<gene>
    <name evidence="2" type="ORF">A8806_11853</name>
</gene>
<evidence type="ECO:0000256" key="1">
    <source>
        <dbReference type="SAM" id="Coils"/>
    </source>
</evidence>